<evidence type="ECO:0000256" key="1">
    <source>
        <dbReference type="SAM" id="Phobius"/>
    </source>
</evidence>
<keyword evidence="1" id="KW-0812">Transmembrane</keyword>
<reference evidence="2" key="1">
    <citation type="submission" date="2009-10" db="EMBL/GenBank/DDBJ databases">
        <title>A Zn(II)2Cys6 transcription regulator encoded by the AMT gene cluster negatively controls AM-toxin production in the apple pathotype of Alternaria alternata.</title>
        <authorList>
            <person name="Harimoto Y."/>
            <person name="Kodama M."/>
            <person name="Yamamoto M."/>
            <person name="Otani H."/>
            <person name="Tsuge T."/>
        </authorList>
    </citation>
    <scope>NUCLEOTIDE SEQUENCE</scope>
    <source>
        <strain evidence="2">NBRC 8984</strain>
    </source>
</reference>
<dbReference type="EMBL" id="AB525200">
    <property type="protein sequence ID" value="BAI44812.1"/>
    <property type="molecule type" value="Genomic_DNA"/>
</dbReference>
<protein>
    <submittedName>
        <fullName evidence="2">Uncharacterized protein ORF26</fullName>
    </submittedName>
</protein>
<feature type="transmembrane region" description="Helical" evidence="1">
    <location>
        <begin position="127"/>
        <end position="146"/>
    </location>
</feature>
<organism evidence="2">
    <name type="scientific">Alternaria alternata</name>
    <name type="common">Alternaria rot fungus</name>
    <name type="synonym">Torula alternata</name>
    <dbReference type="NCBI Taxonomy" id="5599"/>
    <lineage>
        <taxon>Eukaryota</taxon>
        <taxon>Fungi</taxon>
        <taxon>Dikarya</taxon>
        <taxon>Ascomycota</taxon>
        <taxon>Pezizomycotina</taxon>
        <taxon>Dothideomycetes</taxon>
        <taxon>Pleosporomycetidae</taxon>
        <taxon>Pleosporales</taxon>
        <taxon>Pleosporineae</taxon>
        <taxon>Pleosporaceae</taxon>
        <taxon>Alternaria</taxon>
        <taxon>Alternaria sect. Alternaria</taxon>
        <taxon>Alternaria alternata complex</taxon>
    </lineage>
</organism>
<evidence type="ECO:0000313" key="2">
    <source>
        <dbReference type="EMBL" id="BAI44812.1"/>
    </source>
</evidence>
<accession>C9K7I8</accession>
<dbReference type="VEuPathDB" id="FungiDB:CC77DRAFT_1083152"/>
<feature type="transmembrane region" description="Helical" evidence="1">
    <location>
        <begin position="102"/>
        <end position="121"/>
    </location>
</feature>
<feature type="transmembrane region" description="Helical" evidence="1">
    <location>
        <begin position="49"/>
        <end position="72"/>
    </location>
</feature>
<proteinExistence type="predicted"/>
<dbReference type="AlphaFoldDB" id="C9K7I8"/>
<sequence length="233" mass="25869">MVPFVLVSLIICLSVGLILHSTIICLHIGNHLKAGSYFSDDDYCWEKTAEVVVSVGLIGLGITGFVAIANTPRPTQEMYHWLDAVILARLLQIFISPRWAIWMVHLVALLTILDIVSAVTSKTVSSAYNSSLLARLAAASLLSWALSRKQVETYKNSGSVRRDEEYARFLYAALFTNAFAASFQLCSASFVSTLSLAGRNTSTQLRQGLFILLCHLPFYVNRIWRLRRVLPTG</sequence>
<feature type="transmembrane region" description="Helical" evidence="1">
    <location>
        <begin position="166"/>
        <end position="185"/>
    </location>
</feature>
<feature type="transmembrane region" description="Helical" evidence="1">
    <location>
        <begin position="6"/>
        <end position="28"/>
    </location>
</feature>
<keyword evidence="1" id="KW-0472">Membrane</keyword>
<keyword evidence="1" id="KW-1133">Transmembrane helix</keyword>
<gene>
    <name evidence="2" type="primary">ORF26</name>
</gene>
<feature type="transmembrane region" description="Helical" evidence="1">
    <location>
        <begin position="205"/>
        <end position="224"/>
    </location>
</feature>
<name>C9K7I8_ALTAL</name>